<dbReference type="InterPro" id="IPR001680">
    <property type="entry name" value="WD40_rpt"/>
</dbReference>
<keyword evidence="3" id="KW-0677">Repeat</keyword>
<gene>
    <name evidence="8" type="primary">LOC111136638</name>
</gene>
<dbReference type="SMART" id="SM00537">
    <property type="entry name" value="DCX"/>
    <property type="match status" value="1"/>
</dbReference>
<dbReference type="SUPFAM" id="SSF89837">
    <property type="entry name" value="Doublecortin (DC)"/>
    <property type="match status" value="1"/>
</dbReference>
<dbReference type="InterPro" id="IPR036572">
    <property type="entry name" value="Doublecortin_dom_sf"/>
</dbReference>
<dbReference type="GeneID" id="111136638"/>
<reference evidence="8" key="1">
    <citation type="submission" date="2025-08" db="UniProtKB">
        <authorList>
            <consortium name="RefSeq"/>
        </authorList>
    </citation>
    <scope>IDENTIFICATION</scope>
    <source>
        <tissue evidence="8">Whole sample</tissue>
    </source>
</reference>
<feature type="region of interest" description="Disordered" evidence="5">
    <location>
        <begin position="161"/>
        <end position="181"/>
    </location>
</feature>
<dbReference type="InterPro" id="IPR050630">
    <property type="entry name" value="WD_repeat_EMAP"/>
</dbReference>
<dbReference type="Pfam" id="PF23409">
    <property type="entry name" value="Beta-prop_EML"/>
    <property type="match status" value="1"/>
</dbReference>
<keyword evidence="7" id="KW-1185">Reference proteome</keyword>
<accession>A0A8B8ETP6</accession>
<dbReference type="InterPro" id="IPR015943">
    <property type="entry name" value="WD40/YVTN_repeat-like_dom_sf"/>
</dbReference>
<dbReference type="InterPro" id="IPR036322">
    <property type="entry name" value="WD40_repeat_dom_sf"/>
</dbReference>
<dbReference type="PROSITE" id="PS50082">
    <property type="entry name" value="WD_REPEATS_2"/>
    <property type="match status" value="1"/>
</dbReference>
<dbReference type="Pfam" id="PF03607">
    <property type="entry name" value="DCX"/>
    <property type="match status" value="1"/>
</dbReference>
<evidence type="ECO:0000256" key="3">
    <source>
        <dbReference type="ARBA" id="ARBA00022737"/>
    </source>
</evidence>
<dbReference type="OrthoDB" id="47802at2759"/>
<organism evidence="7 8">
    <name type="scientific">Crassostrea virginica</name>
    <name type="common">Eastern oyster</name>
    <dbReference type="NCBI Taxonomy" id="6565"/>
    <lineage>
        <taxon>Eukaryota</taxon>
        <taxon>Metazoa</taxon>
        <taxon>Spiralia</taxon>
        <taxon>Lophotrochozoa</taxon>
        <taxon>Mollusca</taxon>
        <taxon>Bivalvia</taxon>
        <taxon>Autobranchia</taxon>
        <taxon>Pteriomorphia</taxon>
        <taxon>Ostreida</taxon>
        <taxon>Ostreoidea</taxon>
        <taxon>Ostreidae</taxon>
        <taxon>Crassostrea</taxon>
    </lineage>
</organism>
<evidence type="ECO:0000256" key="2">
    <source>
        <dbReference type="ARBA" id="ARBA00022574"/>
    </source>
</evidence>
<dbReference type="PANTHER" id="PTHR13720">
    <property type="entry name" value="WD-40 REPEAT PROTEIN"/>
    <property type="match status" value="1"/>
</dbReference>
<dbReference type="GO" id="GO:0072686">
    <property type="term" value="C:mitotic spindle"/>
    <property type="evidence" value="ECO:0007669"/>
    <property type="project" value="TreeGrafter"/>
</dbReference>
<dbReference type="SUPFAM" id="SSF50998">
    <property type="entry name" value="Quinoprotein alcohol dehydrogenase-like"/>
    <property type="match status" value="1"/>
</dbReference>
<dbReference type="InterPro" id="IPR005108">
    <property type="entry name" value="HELP"/>
</dbReference>
<dbReference type="InterPro" id="IPR011047">
    <property type="entry name" value="Quinoprotein_ADH-like_sf"/>
</dbReference>
<feature type="region of interest" description="Disordered" evidence="5">
    <location>
        <begin position="504"/>
        <end position="554"/>
    </location>
</feature>
<evidence type="ECO:0000256" key="1">
    <source>
        <dbReference type="ARBA" id="ARBA00006489"/>
    </source>
</evidence>
<feature type="compositionally biased region" description="Basic and acidic residues" evidence="5">
    <location>
        <begin position="167"/>
        <end position="181"/>
    </location>
</feature>
<protein>
    <submittedName>
        <fullName evidence="8">Echinoderm microtubule-associated protein-like CG42247 isoform X1</fullName>
    </submittedName>
</protein>
<dbReference type="GO" id="GO:0000226">
    <property type="term" value="P:microtubule cytoskeleton organization"/>
    <property type="evidence" value="ECO:0007669"/>
    <property type="project" value="TreeGrafter"/>
</dbReference>
<dbReference type="GO" id="GO:0008017">
    <property type="term" value="F:microtubule binding"/>
    <property type="evidence" value="ECO:0007669"/>
    <property type="project" value="TreeGrafter"/>
</dbReference>
<dbReference type="Proteomes" id="UP000694844">
    <property type="component" value="Chromosome 5"/>
</dbReference>
<dbReference type="Gene3D" id="3.10.20.230">
    <property type="entry name" value="Doublecortin domain"/>
    <property type="match status" value="2"/>
</dbReference>
<evidence type="ECO:0000256" key="4">
    <source>
        <dbReference type="PROSITE-ProRule" id="PRU00221"/>
    </source>
</evidence>
<sequence>MGIKFQSRKMTNTEVVTMRNLSDKHQNVSDIPRIIVTKTIESGESLTTEIAVPLAEEEKNNTSQNGDFKTKKSVIHDKSELRKAKLKKTNRVKRESKLDSSLQSWQKTFVKRQNERQIRKDKVLSRILETKEEPSDVAKKTPSKLDSTKTPVNLVEPIISESSSKVKNKDRTTEQKKSEEDKTAVIIKKYTNSANGPGEVYADSKEKEDETRKSLLKTKTRVVKRDINDKTKADLKEVLKRATEMKEINNANNKNDSKVSQKVLEVNNTLKNNDNNNVMEKYVPSYNSFKKRQKYGNDLRRRIGKKWNMDESNRRVVYSQTYGKRKESVNNIQTLVKEEKAKRQVSFSSSGLPRHKSNSNYFDKDNSFARFHEPSDMASIPTKGRGKLSAIVKPMPSRDKSVSLSVEVSNNRTHVVRSPTFTKEAPEVLQYNRNSTRDQPEIGRKNSQGFDSRLKYKPHIHRRSTTSESVHLYTEVNVPVKRDFQKNFDSFVLLDKNFDDDTVNVEGKSSPDQNRFKTQRRWISQNTTESQSRTTKSGHKSSQKPPSKEGNISRYSTSPMLEIVFQPDLGDVYVSDNQEQTSVYIKSGKVSAILHRGLSAPSVDAAKAPKDDNEVVRRSKSEIPVYSDDEYEVYPAQRPHTDTYRDYPPFVMGRYEQSKMNSDVNDKTAVHRTTDRRGKRVSFFRNGDKDFKGVNVCINPKQFLNFEALLVYLNDRIETSSGVRYVFSLPDGKEIKSVTAFQQGRSYIVSSVKKPALDIPYGQSRENFWNNKKPSAGRVRKEELELFKRSDSPRSIPKNKPRVITVINNEYRDRREKFYINPNTRHNFEDLLLTMGDMTNIDIHALYTEKQPHRKVESFSQLFNEFKSQDNFIACGPELVPLKPENVKRPAPSSNSGSDSISVASRMKKFHRANEGDLDEINEYEMERSPSPHENILNGVLVNGYQEPVSFRNNYDTGDCVKLNIRGKVREYFPPSITYPDDDGQRPDKKLKLEWIYGFHAREGCKSLVVFRTGELLYYVAAVAVFYRRNDERGDEKGDTQRHYLGHTEDISCLTLHPTENWVASGQVAGKENPAHVRIWDGEKLTTYHVIGIGFFSQGIASIGFSEQSKGGFMCVVDMCDKHVLSIWDWEKERMIAKTTKTTTKAVNCCCFYKYDDTLLITYGADHLFFWRLFWDPVSGQDGKLYRDKLSGVFEDDTQPAMVTSHAFSCTGDVITGDSNGSILVWTKNSEYVFKTNKEVSAGMKACHMKPVDVLCMMGDNTLLSGGGTFIKSWDSINNYRKISKREIPDIAGNVRAIVPQRGHGADGQIYVGTSKSCILAGSLPNKFRFIIQGHCKEIWAVAAVPGESSFITTAHDQFVFKWSSATHRVLWRSHMEKPSTALAVDCRGLFVAVGSVAGRFFVLNAKNGMHIITVQVGKTQINTLKYSPDNAMLAVGCDDGHIHVFYVHDEGQIYRKNNIILRGHSKFVTNLDWSTDSRYLQSTDGDFELFYWNIQRMEREDPRTLRDCNWQTYTCCAGHPLMGPWTSCDAGENVSVVARSNYREILVTGDNTGRIKVFKYPASTTMPACRWTKLYSSTVTALEFLYDDSFAVSAAGKSPVLAQWSVVDTFSGQLNNT</sequence>
<dbReference type="PROSITE" id="PS50309">
    <property type="entry name" value="DC"/>
    <property type="match status" value="2"/>
</dbReference>
<keyword evidence="2 4" id="KW-0853">WD repeat</keyword>
<dbReference type="SMART" id="SM00320">
    <property type="entry name" value="WD40"/>
    <property type="match status" value="8"/>
</dbReference>
<feature type="repeat" description="WD" evidence="4">
    <location>
        <begin position="1462"/>
        <end position="1503"/>
    </location>
</feature>
<dbReference type="GO" id="GO:0035556">
    <property type="term" value="P:intracellular signal transduction"/>
    <property type="evidence" value="ECO:0007669"/>
    <property type="project" value="InterPro"/>
</dbReference>
<dbReference type="KEGG" id="cvn:111136638"/>
<dbReference type="Pfam" id="PF23414">
    <property type="entry name" value="Beta-prop_EML_2"/>
    <property type="match status" value="1"/>
</dbReference>
<feature type="domain" description="Doublecortin" evidence="6">
    <location>
        <begin position="679"/>
        <end position="762"/>
    </location>
</feature>
<feature type="compositionally biased region" description="Polar residues" evidence="5">
    <location>
        <begin position="521"/>
        <end position="535"/>
    </location>
</feature>
<comment type="similarity">
    <text evidence="1">Belongs to the WD repeat EMAP family.</text>
</comment>
<dbReference type="Gene3D" id="2.130.10.10">
    <property type="entry name" value="YVTN repeat-like/Quinoprotein amine dehydrogenase"/>
    <property type="match status" value="2"/>
</dbReference>
<evidence type="ECO:0000313" key="7">
    <source>
        <dbReference type="Proteomes" id="UP000694844"/>
    </source>
</evidence>
<evidence type="ECO:0000259" key="6">
    <source>
        <dbReference type="PROSITE" id="PS50309"/>
    </source>
</evidence>
<dbReference type="PANTHER" id="PTHR13720:SF55">
    <property type="entry name" value="ECHINODERM MICROTUBULE-ASSOCIATED PROTEIN-LIKE CG42247"/>
    <property type="match status" value="1"/>
</dbReference>
<evidence type="ECO:0000256" key="5">
    <source>
        <dbReference type="SAM" id="MobiDB-lite"/>
    </source>
</evidence>
<dbReference type="RefSeq" id="XP_022343335.1">
    <property type="nucleotide sequence ID" value="XM_022487627.1"/>
</dbReference>
<name>A0A8B8ETP6_CRAVI</name>
<dbReference type="InterPro" id="IPR003533">
    <property type="entry name" value="Doublecortin_dom"/>
</dbReference>
<feature type="domain" description="Doublecortin" evidence="6">
    <location>
        <begin position="802"/>
        <end position="885"/>
    </location>
</feature>
<dbReference type="InterPro" id="IPR055442">
    <property type="entry name" value="Beta-prop_EML-like_2nd"/>
</dbReference>
<evidence type="ECO:0000313" key="8">
    <source>
        <dbReference type="RefSeq" id="XP_022343335.1"/>
    </source>
</evidence>
<dbReference type="SUPFAM" id="SSF50978">
    <property type="entry name" value="WD40 repeat-like"/>
    <property type="match status" value="1"/>
</dbReference>
<dbReference type="PROSITE" id="PS50294">
    <property type="entry name" value="WD_REPEATS_REGION"/>
    <property type="match status" value="1"/>
</dbReference>
<dbReference type="Pfam" id="PF03451">
    <property type="entry name" value="HELP"/>
    <property type="match status" value="1"/>
</dbReference>
<dbReference type="InterPro" id="IPR055439">
    <property type="entry name" value="Beta-prop_EML_1st"/>
</dbReference>
<proteinExistence type="inferred from homology"/>